<accession>A0A8R2H7F6</accession>
<dbReference type="RefSeq" id="XP_016659288.1">
    <property type="nucleotide sequence ID" value="XM_016803799.1"/>
</dbReference>
<organism evidence="2 3">
    <name type="scientific">Acyrthosiphon pisum</name>
    <name type="common">Pea aphid</name>
    <dbReference type="NCBI Taxonomy" id="7029"/>
    <lineage>
        <taxon>Eukaryota</taxon>
        <taxon>Metazoa</taxon>
        <taxon>Ecdysozoa</taxon>
        <taxon>Arthropoda</taxon>
        <taxon>Hexapoda</taxon>
        <taxon>Insecta</taxon>
        <taxon>Pterygota</taxon>
        <taxon>Neoptera</taxon>
        <taxon>Paraneoptera</taxon>
        <taxon>Hemiptera</taxon>
        <taxon>Sternorrhyncha</taxon>
        <taxon>Aphidomorpha</taxon>
        <taxon>Aphidoidea</taxon>
        <taxon>Aphididae</taxon>
        <taxon>Macrosiphini</taxon>
        <taxon>Acyrthosiphon</taxon>
    </lineage>
</organism>
<dbReference type="GeneID" id="107883570"/>
<dbReference type="InterPro" id="IPR005312">
    <property type="entry name" value="DUF1759"/>
</dbReference>
<evidence type="ECO:0000313" key="2">
    <source>
        <dbReference type="EnsemblMetazoa" id="XP_016659288.1"/>
    </source>
</evidence>
<keyword evidence="3" id="KW-1185">Reference proteome</keyword>
<reference evidence="2" key="2">
    <citation type="submission" date="2022-06" db="UniProtKB">
        <authorList>
            <consortium name="EnsemblMetazoa"/>
        </authorList>
    </citation>
    <scope>IDENTIFICATION</scope>
</reference>
<proteinExistence type="predicted"/>
<reference evidence="3" key="1">
    <citation type="submission" date="2010-06" db="EMBL/GenBank/DDBJ databases">
        <authorList>
            <person name="Jiang H."/>
            <person name="Abraham K."/>
            <person name="Ali S."/>
            <person name="Alsbrooks S.L."/>
            <person name="Anim B.N."/>
            <person name="Anosike U.S."/>
            <person name="Attaway T."/>
            <person name="Bandaranaike D.P."/>
            <person name="Battles P.K."/>
            <person name="Bell S.N."/>
            <person name="Bell A.V."/>
            <person name="Beltran B."/>
            <person name="Bickham C."/>
            <person name="Bustamante Y."/>
            <person name="Caleb T."/>
            <person name="Canada A."/>
            <person name="Cardenas V."/>
            <person name="Carter K."/>
            <person name="Chacko J."/>
            <person name="Chandrabose M.N."/>
            <person name="Chavez D."/>
            <person name="Chavez A."/>
            <person name="Chen L."/>
            <person name="Chu H.-S."/>
            <person name="Claassen K.J."/>
            <person name="Cockrell R."/>
            <person name="Collins M."/>
            <person name="Cooper J.A."/>
            <person name="Cree A."/>
            <person name="Curry S.M."/>
            <person name="Da Y."/>
            <person name="Dao M.D."/>
            <person name="Das B."/>
            <person name="Davila M.-L."/>
            <person name="Davy-Carroll L."/>
            <person name="Denson S."/>
            <person name="Dinh H."/>
            <person name="Ebong V.E."/>
            <person name="Edwards J.R."/>
            <person name="Egan A."/>
            <person name="El-Daye J."/>
            <person name="Escobedo L."/>
            <person name="Fernandez S."/>
            <person name="Fernando P.R."/>
            <person name="Flagg N."/>
            <person name="Forbes L.D."/>
            <person name="Fowler R.G."/>
            <person name="Fu Q."/>
            <person name="Gabisi R.A."/>
            <person name="Ganer J."/>
            <person name="Garbino Pronczuk A."/>
            <person name="Garcia R.M."/>
            <person name="Garner T."/>
            <person name="Garrett T.E."/>
            <person name="Gonzalez D.A."/>
            <person name="Hamid H."/>
            <person name="Hawkins E.S."/>
            <person name="Hirani K."/>
            <person name="Hogues M.E."/>
            <person name="Hollins B."/>
            <person name="Hsiao C.-H."/>
            <person name="Jabil R."/>
            <person name="James M.L."/>
            <person name="Jhangiani S.N."/>
            <person name="Johnson B."/>
            <person name="Johnson Q."/>
            <person name="Joshi V."/>
            <person name="Kalu J.B."/>
            <person name="Kam C."/>
            <person name="Kashfia A."/>
            <person name="Keebler J."/>
            <person name="Kisamo H."/>
            <person name="Kovar C.L."/>
            <person name="Lago L.A."/>
            <person name="Lai C.-Y."/>
            <person name="Laidlaw J."/>
            <person name="Lara F."/>
            <person name="Le T.-K."/>
            <person name="Lee S.L."/>
            <person name="Legall F.H."/>
            <person name="Lemon S.J."/>
            <person name="Lewis L.R."/>
            <person name="Li B."/>
            <person name="Liu Y."/>
            <person name="Liu Y.-S."/>
            <person name="Lopez J."/>
            <person name="Lozado R.J."/>
            <person name="Lu J."/>
            <person name="Madu R.C."/>
            <person name="Maheshwari M."/>
            <person name="Maheshwari R."/>
            <person name="Malloy K."/>
            <person name="Martinez E."/>
            <person name="Mathew T."/>
            <person name="Mercado I.C."/>
            <person name="Mercado C."/>
            <person name="Meyer B."/>
            <person name="Montgomery K."/>
            <person name="Morgan M.B."/>
            <person name="Munidasa M."/>
            <person name="Nazareth L.V."/>
            <person name="Nelson J."/>
            <person name="Ng B.M."/>
            <person name="Nguyen N.B."/>
            <person name="Nguyen P.Q."/>
            <person name="Nguyen T."/>
            <person name="Obregon M."/>
            <person name="Okwuonu G.O."/>
            <person name="Onwere C.G."/>
            <person name="Orozco G."/>
            <person name="Parra A."/>
            <person name="Patel S."/>
            <person name="Patil S."/>
            <person name="Perez A."/>
            <person name="Perez Y."/>
            <person name="Pham C."/>
            <person name="Primus E.L."/>
            <person name="Pu L.-L."/>
            <person name="Puazo M."/>
            <person name="Qin X."/>
            <person name="Quiroz J.B."/>
            <person name="Reese J."/>
            <person name="Richards S."/>
            <person name="Rives C.M."/>
            <person name="Robberts R."/>
            <person name="Ruiz S.J."/>
            <person name="Ruiz M.J."/>
            <person name="Santibanez J."/>
            <person name="Schneider B.W."/>
            <person name="Sisson I."/>
            <person name="Smith M."/>
            <person name="Sodergren E."/>
            <person name="Song X.-Z."/>
            <person name="Song B.B."/>
            <person name="Summersgill H."/>
            <person name="Thelus R."/>
            <person name="Thornton R.D."/>
            <person name="Trejos Z.Y."/>
            <person name="Usmani K."/>
            <person name="Vattathil S."/>
            <person name="Villasana D."/>
            <person name="Walker D.L."/>
            <person name="Wang S."/>
            <person name="Wang K."/>
            <person name="White C.S."/>
            <person name="Williams A.C."/>
            <person name="Williamson J."/>
            <person name="Wilson K."/>
            <person name="Woghiren I.O."/>
            <person name="Woodworth J.R."/>
            <person name="Worley K.C."/>
            <person name="Wright R.A."/>
            <person name="Wu W."/>
            <person name="Young L."/>
            <person name="Zhang L."/>
            <person name="Zhang J."/>
            <person name="Zhu Y."/>
            <person name="Muzny D.M."/>
            <person name="Weinstock G."/>
            <person name="Gibbs R.A."/>
        </authorList>
    </citation>
    <scope>NUCLEOTIDE SEQUENCE [LARGE SCALE GENOMIC DNA]</scope>
    <source>
        <strain evidence="3">LSR1</strain>
    </source>
</reference>
<evidence type="ECO:0000256" key="1">
    <source>
        <dbReference type="SAM" id="MobiDB-lite"/>
    </source>
</evidence>
<dbReference type="OrthoDB" id="6630153at2759"/>
<feature type="compositionally biased region" description="Basic and acidic residues" evidence="1">
    <location>
        <begin position="269"/>
        <end position="283"/>
    </location>
</feature>
<feature type="region of interest" description="Disordered" evidence="1">
    <location>
        <begin position="260"/>
        <end position="298"/>
    </location>
</feature>
<protein>
    <submittedName>
        <fullName evidence="2">Uncharacterized protein</fullName>
    </submittedName>
</protein>
<evidence type="ECO:0000313" key="3">
    <source>
        <dbReference type="Proteomes" id="UP000007819"/>
    </source>
</evidence>
<dbReference type="EnsemblMetazoa" id="XM_016803799.1">
    <property type="protein sequence ID" value="XP_016659288.1"/>
    <property type="gene ID" value="LOC107883570"/>
</dbReference>
<dbReference type="PANTHER" id="PTHR22954">
    <property type="entry name" value="RETROVIRAL PROTEASE-RELATED"/>
    <property type="match status" value="1"/>
</dbReference>
<dbReference type="Pfam" id="PF03564">
    <property type="entry name" value="DUF1759"/>
    <property type="match status" value="1"/>
</dbReference>
<dbReference type="KEGG" id="api:107883570"/>
<dbReference type="Proteomes" id="UP000007819">
    <property type="component" value="Unassembled WGS sequence"/>
</dbReference>
<sequence>MSMNTFSNGFEAVVIITIGSLFTQAVEFSTTKEAEIRSLYVQAISVAEELKPTQNGDDNVNLAGSTCFNRSDGNNCSSKPRLPEIPLPTFNGELSSWPVFRDRFTARVIERDDLSNIDRFYYLLGCLKDEALLSVRNIAVSEATYELAWTTLVERFDKPRQLAALIVDKLISIPAQSQESLDGLKEFLAVFSDQVSTLESLNIPNLGEFLLFSLSARCLPLSTRKGFEAVNQNEFPTSADVVCYVKNRVSLLEAVNFTSSSHRPPAQQERPKSSLRRQEEKRPKVALYTSKMSSAPTSKCLFCSKDHSSVQCPNFEGLSMDARGPLPDRP</sequence>
<dbReference type="AlphaFoldDB" id="A0A8R2H7F6"/>
<name>A0A8R2H7F6_ACYPI</name>
<dbReference type="PANTHER" id="PTHR22954:SF3">
    <property type="entry name" value="PROTEIN CBG08539"/>
    <property type="match status" value="1"/>
</dbReference>